<evidence type="ECO:0000313" key="12">
    <source>
        <dbReference type="EMBL" id="GAN36000.1"/>
    </source>
</evidence>
<comment type="pathway">
    <text evidence="9">Lipid metabolism; fatty acid biosynthesis.</text>
</comment>
<evidence type="ECO:0000256" key="4">
    <source>
        <dbReference type="ARBA" id="ARBA00022679"/>
    </source>
</evidence>
<dbReference type="InterPro" id="IPR013751">
    <property type="entry name" value="ACP_syn_III_N"/>
</dbReference>
<keyword evidence="9" id="KW-0511">Multifunctional enzyme</keyword>
<dbReference type="AlphaFoldDB" id="A0A0C9NVM5"/>
<comment type="similarity">
    <text evidence="1 9">Belongs to the thiolase-like superfamily. FabH family.</text>
</comment>
<dbReference type="Gene3D" id="3.40.47.10">
    <property type="match status" value="1"/>
</dbReference>
<keyword evidence="4 9" id="KW-0808">Transferase</keyword>
<organism evidence="12 13">
    <name type="scientific">Lacticaseibacillus paracasei NRIC 0644</name>
    <dbReference type="NCBI Taxonomy" id="1435038"/>
    <lineage>
        <taxon>Bacteria</taxon>
        <taxon>Bacillati</taxon>
        <taxon>Bacillota</taxon>
        <taxon>Bacilli</taxon>
        <taxon>Lactobacillales</taxon>
        <taxon>Lactobacillaceae</taxon>
        <taxon>Lacticaseibacillus</taxon>
    </lineage>
</organism>
<reference evidence="13" key="1">
    <citation type="submission" date="2014-05" db="EMBL/GenBank/DDBJ databases">
        <title>Whole genome sequencing of Lactobacillus casei NRIC0644.</title>
        <authorList>
            <person name="Atarashi H."/>
            <person name="Yoshida Y."/>
            <person name="Fujimura S."/>
            <person name="Tanaka N."/>
            <person name="Shiwa Y."/>
            <person name="Yoshikawa H."/>
            <person name="Okada S."/>
            <person name="Nakagawa J."/>
        </authorList>
    </citation>
    <scope>NUCLEOTIDE SEQUENCE [LARGE SCALE GENOMIC DNA]</scope>
    <source>
        <strain evidence="13">NRIC0644</strain>
    </source>
</reference>
<dbReference type="EMBL" id="BAYM01000038">
    <property type="protein sequence ID" value="GAN36000.1"/>
    <property type="molecule type" value="Genomic_DNA"/>
</dbReference>
<evidence type="ECO:0000256" key="3">
    <source>
        <dbReference type="ARBA" id="ARBA00022516"/>
    </source>
</evidence>
<sequence length="320" mass="34736">MEILASAYSVPATRIENDQLRQYMDTSDDWIKERTGIKARHVVTNQKNFDLAYDVAQQLLAKAQVAADQLDFIIVATMSPDYATPAEANRLQAALQADHAFAFNINVACAGFEYALHVADRLMTSPTVHQGIVIGSEVLSRLVDWHDRRTAVLFADGAGGVLINDQGFPVQAVDLKSFGDTEMALVAGEQTNHSPFAEAPSAKPSPFFKMNGRAVYQFAISEVPRSINRALTQAAVAVDDVDWYLLHQANARIVQSVTKKLKADPAKFPINIDEHGNTSAASVPILLAQLAEDGRLQRGQRLVLSGFGGGLSVGSLIVTY</sequence>
<dbReference type="CDD" id="cd00830">
    <property type="entry name" value="KAS_III"/>
    <property type="match status" value="1"/>
</dbReference>
<evidence type="ECO:0000256" key="1">
    <source>
        <dbReference type="ARBA" id="ARBA00008642"/>
    </source>
</evidence>
<comment type="caution">
    <text evidence="12">The sequence shown here is derived from an EMBL/GenBank/DDBJ whole genome shotgun (WGS) entry which is preliminary data.</text>
</comment>
<dbReference type="PANTHER" id="PTHR34069:SF2">
    <property type="entry name" value="BETA-KETOACYL-[ACYL-CARRIER-PROTEIN] SYNTHASE III"/>
    <property type="match status" value="1"/>
</dbReference>
<dbReference type="GO" id="GO:0004315">
    <property type="term" value="F:3-oxoacyl-[acyl-carrier-protein] synthase activity"/>
    <property type="evidence" value="ECO:0007669"/>
    <property type="project" value="InterPro"/>
</dbReference>
<feature type="active site" evidence="9">
    <location>
        <position position="109"/>
    </location>
</feature>
<keyword evidence="5 9" id="KW-0276">Fatty acid metabolism</keyword>
<comment type="catalytic activity">
    <reaction evidence="9">
        <text>malonyl-[ACP] + acetyl-CoA + H(+) = 3-oxobutanoyl-[ACP] + CO2 + CoA</text>
        <dbReference type="Rhea" id="RHEA:12080"/>
        <dbReference type="Rhea" id="RHEA-COMP:9623"/>
        <dbReference type="Rhea" id="RHEA-COMP:9625"/>
        <dbReference type="ChEBI" id="CHEBI:15378"/>
        <dbReference type="ChEBI" id="CHEBI:16526"/>
        <dbReference type="ChEBI" id="CHEBI:57287"/>
        <dbReference type="ChEBI" id="CHEBI:57288"/>
        <dbReference type="ChEBI" id="CHEBI:78449"/>
        <dbReference type="ChEBI" id="CHEBI:78450"/>
        <dbReference type="EC" id="2.3.1.180"/>
    </reaction>
</comment>
<dbReference type="EC" id="2.3.1.180" evidence="9"/>
<dbReference type="NCBIfam" id="TIGR00747">
    <property type="entry name" value="fabH"/>
    <property type="match status" value="1"/>
</dbReference>
<dbReference type="Proteomes" id="UP000032552">
    <property type="component" value="Unassembled WGS sequence"/>
</dbReference>
<proteinExistence type="inferred from homology"/>
<feature type="region of interest" description="ACP-binding" evidence="9">
    <location>
        <begin position="248"/>
        <end position="252"/>
    </location>
</feature>
<dbReference type="GO" id="GO:0044550">
    <property type="term" value="P:secondary metabolite biosynthetic process"/>
    <property type="evidence" value="ECO:0007669"/>
    <property type="project" value="TreeGrafter"/>
</dbReference>
<evidence type="ECO:0000256" key="2">
    <source>
        <dbReference type="ARBA" id="ARBA00022490"/>
    </source>
</evidence>
<keyword evidence="7 9" id="KW-0275">Fatty acid biosynthesis</keyword>
<dbReference type="GO" id="GO:0005737">
    <property type="term" value="C:cytoplasm"/>
    <property type="evidence" value="ECO:0007669"/>
    <property type="project" value="UniProtKB-SubCell"/>
</dbReference>
<evidence type="ECO:0000313" key="13">
    <source>
        <dbReference type="Proteomes" id="UP000032552"/>
    </source>
</evidence>
<evidence type="ECO:0000256" key="7">
    <source>
        <dbReference type="ARBA" id="ARBA00023160"/>
    </source>
</evidence>
<feature type="domain" description="Beta-ketoacyl-[acyl-carrier-protein] synthase III C-terminal" evidence="10">
    <location>
        <begin position="231"/>
        <end position="319"/>
    </location>
</feature>
<evidence type="ECO:0000259" key="11">
    <source>
        <dbReference type="Pfam" id="PF08545"/>
    </source>
</evidence>
<evidence type="ECO:0000259" key="10">
    <source>
        <dbReference type="Pfam" id="PF08541"/>
    </source>
</evidence>
<evidence type="ECO:0000256" key="9">
    <source>
        <dbReference type="HAMAP-Rule" id="MF_01815"/>
    </source>
</evidence>
<feature type="active site" evidence="9">
    <location>
        <position position="247"/>
    </location>
</feature>
<feature type="domain" description="Beta-ketoacyl-[acyl-carrier-protein] synthase III N-terminal" evidence="11">
    <location>
        <begin position="103"/>
        <end position="174"/>
    </location>
</feature>
<dbReference type="InterPro" id="IPR016039">
    <property type="entry name" value="Thiolase-like"/>
</dbReference>
<dbReference type="Pfam" id="PF08541">
    <property type="entry name" value="ACP_syn_III_C"/>
    <property type="match status" value="1"/>
</dbReference>
<dbReference type="Pfam" id="PF08545">
    <property type="entry name" value="ACP_syn_III"/>
    <property type="match status" value="1"/>
</dbReference>
<dbReference type="RefSeq" id="WP_003580349.1">
    <property type="nucleotide sequence ID" value="NZ_BAYM01000038.1"/>
</dbReference>
<comment type="subunit">
    <text evidence="9">Homodimer.</text>
</comment>
<comment type="domain">
    <text evidence="9">The last Arg residue of the ACP-binding site is essential for the weak association between ACP/AcpP and FabH.</text>
</comment>
<dbReference type="GeneID" id="57090742"/>
<name>A0A0C9NVM5_LACPA</name>
<dbReference type="HAMAP" id="MF_01815">
    <property type="entry name" value="FabH"/>
    <property type="match status" value="1"/>
</dbReference>
<evidence type="ECO:0000256" key="5">
    <source>
        <dbReference type="ARBA" id="ARBA00022832"/>
    </source>
</evidence>
<dbReference type="UniPathway" id="UPA00094"/>
<evidence type="ECO:0000256" key="8">
    <source>
        <dbReference type="ARBA" id="ARBA00023315"/>
    </source>
</evidence>
<accession>A0A0C9NVM5</accession>
<evidence type="ECO:0000256" key="6">
    <source>
        <dbReference type="ARBA" id="ARBA00023098"/>
    </source>
</evidence>
<dbReference type="InterPro" id="IPR004655">
    <property type="entry name" value="FabH"/>
</dbReference>
<keyword evidence="3 9" id="KW-0444">Lipid biosynthesis</keyword>
<comment type="subcellular location">
    <subcellularLocation>
        <location evidence="9">Cytoplasm</location>
    </subcellularLocation>
</comment>
<dbReference type="GO" id="GO:0033818">
    <property type="term" value="F:beta-ketoacyl-acyl-carrier-protein synthase III activity"/>
    <property type="evidence" value="ECO:0007669"/>
    <property type="project" value="UniProtKB-UniRule"/>
</dbReference>
<dbReference type="InterPro" id="IPR013747">
    <property type="entry name" value="ACP_syn_III_C"/>
</dbReference>
<comment type="function">
    <text evidence="9">Catalyzes the condensation reaction of fatty acid synthesis by the addition to an acyl acceptor of two carbons from malonyl-ACP. Catalyzes the first condensation reaction which initiates fatty acid synthesis and may therefore play a role in governing the total rate of fatty acid production. Possesses both acetoacetyl-ACP synthase and acetyl transacylase activities. Its substrate specificity determines the biosynthesis of branched-chain and/or straight-chain of fatty acids.</text>
</comment>
<dbReference type="NCBIfam" id="NF006829">
    <property type="entry name" value="PRK09352.1"/>
    <property type="match status" value="1"/>
</dbReference>
<dbReference type="SUPFAM" id="SSF53901">
    <property type="entry name" value="Thiolase-like"/>
    <property type="match status" value="1"/>
</dbReference>
<keyword evidence="2 9" id="KW-0963">Cytoplasm</keyword>
<keyword evidence="6 9" id="KW-0443">Lipid metabolism</keyword>
<feature type="active site" evidence="9">
    <location>
        <position position="277"/>
    </location>
</feature>
<gene>
    <name evidence="9" type="primary">fabH</name>
    <name evidence="12" type="ORF">LC0644_0589</name>
</gene>
<protein>
    <recommendedName>
        <fullName evidence="9">Beta-ketoacyl-[acyl-carrier-protein] synthase III</fullName>
        <shortName evidence="9">Beta-ketoacyl-ACP synthase III</shortName>
        <shortName evidence="9">KAS III</shortName>
        <ecNumber evidence="9">2.3.1.180</ecNumber>
    </recommendedName>
    <alternativeName>
        <fullName evidence="9">3-oxoacyl-[acyl-carrier-protein] synthase 3</fullName>
    </alternativeName>
    <alternativeName>
        <fullName evidence="9">3-oxoacyl-[acyl-carrier-protein] synthase III</fullName>
    </alternativeName>
</protein>
<dbReference type="GO" id="GO:0006633">
    <property type="term" value="P:fatty acid biosynthetic process"/>
    <property type="evidence" value="ECO:0007669"/>
    <property type="project" value="UniProtKB-UniRule"/>
</dbReference>
<dbReference type="PANTHER" id="PTHR34069">
    <property type="entry name" value="3-OXOACYL-[ACYL-CARRIER-PROTEIN] SYNTHASE 3"/>
    <property type="match status" value="1"/>
</dbReference>
<keyword evidence="8 9" id="KW-0012">Acyltransferase</keyword>